<evidence type="ECO:0000256" key="4">
    <source>
        <dbReference type="ARBA" id="ARBA00022989"/>
    </source>
</evidence>
<dbReference type="GO" id="GO:0022857">
    <property type="term" value="F:transmembrane transporter activity"/>
    <property type="evidence" value="ECO:0007669"/>
    <property type="project" value="InterPro"/>
</dbReference>
<evidence type="ECO:0000256" key="3">
    <source>
        <dbReference type="ARBA" id="ARBA00022692"/>
    </source>
</evidence>
<feature type="transmembrane region" description="Helical" evidence="6">
    <location>
        <begin position="169"/>
        <end position="189"/>
    </location>
</feature>
<feature type="transmembrane region" description="Helical" evidence="6">
    <location>
        <begin position="399"/>
        <end position="418"/>
    </location>
</feature>
<evidence type="ECO:0000313" key="7">
    <source>
        <dbReference type="EMBL" id="SCJ86606.1"/>
    </source>
</evidence>
<dbReference type="SUPFAM" id="SSF103473">
    <property type="entry name" value="MFS general substrate transporter"/>
    <property type="match status" value="1"/>
</dbReference>
<name>A0A1C6JWY9_9FIRM</name>
<dbReference type="PANTHER" id="PTHR23513:SF6">
    <property type="entry name" value="MAJOR FACILITATOR SUPERFAMILY ASSOCIATED DOMAIN-CONTAINING PROTEIN"/>
    <property type="match status" value="1"/>
</dbReference>
<dbReference type="InterPro" id="IPR036259">
    <property type="entry name" value="MFS_trans_sf"/>
</dbReference>
<feature type="transmembrane region" description="Helical" evidence="6">
    <location>
        <begin position="287"/>
        <end position="305"/>
    </location>
</feature>
<sequence length="427" mass="45273">MKDTRHLPFSFLLFWLSQSVSQLGSAMTSFALTIWAYQQTGSATAVSLMAFCTYLPWVAVGLFCGGFIDSHHKRSIMLWSDGLAALCSLAVALLWATGTLQIQHIYLVNAVIGLMNAFQSPAQTVAIGILVPADARTRASGMSSLAGNLTAVAAPMAAAALLALGGLGLVIAVDLLTFLAAFLPLWLLISVPEQPQPQRTASPLAGCRQGLTFLRRDRKLLTVVLTMALINFFSRLTYENILSPMILARSGGSAQVLGQVTAVIGIGGIIGGLAVSLDRRQHDCMRMIYLPAVCSFLCGDLLMAVGRGPLLWCLAGLAASLPVPVINAGSQALWYQRVPLAMQGRVFAVRGAIQWCTIPVAILSGGLLADRVLEPFMAGSSAPAHWLQALVGRGPGSGMAVLFFCTGLLGGLSCLLFYRLSTIKKSH</sequence>
<protein>
    <submittedName>
        <fullName evidence="7">Enterobactin exporter EntS</fullName>
    </submittedName>
</protein>
<evidence type="ECO:0000256" key="1">
    <source>
        <dbReference type="ARBA" id="ARBA00004651"/>
    </source>
</evidence>
<evidence type="ECO:0000256" key="6">
    <source>
        <dbReference type="SAM" id="Phobius"/>
    </source>
</evidence>
<dbReference type="Gene3D" id="1.20.1250.20">
    <property type="entry name" value="MFS general substrate transporter like domains"/>
    <property type="match status" value="1"/>
</dbReference>
<accession>A0A1C6JWY9</accession>
<feature type="transmembrane region" description="Helical" evidence="6">
    <location>
        <begin position="46"/>
        <end position="64"/>
    </location>
</feature>
<dbReference type="GO" id="GO:0005886">
    <property type="term" value="C:plasma membrane"/>
    <property type="evidence" value="ECO:0007669"/>
    <property type="project" value="UniProtKB-SubCell"/>
</dbReference>
<feature type="transmembrane region" description="Helical" evidence="6">
    <location>
        <begin position="347"/>
        <end position="369"/>
    </location>
</feature>
<dbReference type="PANTHER" id="PTHR23513">
    <property type="entry name" value="INTEGRAL MEMBRANE EFFLUX PROTEIN-RELATED"/>
    <property type="match status" value="1"/>
</dbReference>
<evidence type="ECO:0000256" key="5">
    <source>
        <dbReference type="ARBA" id="ARBA00023136"/>
    </source>
</evidence>
<dbReference type="InterPro" id="IPR011701">
    <property type="entry name" value="MFS"/>
</dbReference>
<comment type="subcellular location">
    <subcellularLocation>
        <location evidence="1">Cell membrane</location>
        <topology evidence="1">Multi-pass membrane protein</topology>
    </subcellularLocation>
</comment>
<keyword evidence="5 6" id="KW-0472">Membrane</keyword>
<feature type="transmembrane region" description="Helical" evidence="6">
    <location>
        <begin position="256"/>
        <end position="275"/>
    </location>
</feature>
<proteinExistence type="predicted"/>
<feature type="transmembrane region" description="Helical" evidence="6">
    <location>
        <begin position="104"/>
        <end position="133"/>
    </location>
</feature>
<dbReference type="AlphaFoldDB" id="A0A1C6JWY9"/>
<reference evidence="7" key="1">
    <citation type="submission" date="2015-09" db="EMBL/GenBank/DDBJ databases">
        <authorList>
            <consortium name="Pathogen Informatics"/>
        </authorList>
    </citation>
    <scope>NUCLEOTIDE SEQUENCE</scope>
    <source>
        <strain evidence="7">2789STDY5834896</strain>
    </source>
</reference>
<feature type="transmembrane region" description="Helical" evidence="6">
    <location>
        <begin position="145"/>
        <end position="163"/>
    </location>
</feature>
<keyword evidence="4 6" id="KW-1133">Transmembrane helix</keyword>
<feature type="transmembrane region" description="Helical" evidence="6">
    <location>
        <begin position="220"/>
        <end position="236"/>
    </location>
</feature>
<organism evidence="7">
    <name type="scientific">uncultured Anaerotruncus sp</name>
    <dbReference type="NCBI Taxonomy" id="905011"/>
    <lineage>
        <taxon>Bacteria</taxon>
        <taxon>Bacillati</taxon>
        <taxon>Bacillota</taxon>
        <taxon>Clostridia</taxon>
        <taxon>Eubacteriales</taxon>
        <taxon>Oscillospiraceae</taxon>
        <taxon>Anaerotruncus</taxon>
        <taxon>environmental samples</taxon>
    </lineage>
</organism>
<dbReference type="Pfam" id="PF07690">
    <property type="entry name" value="MFS_1"/>
    <property type="match status" value="1"/>
</dbReference>
<evidence type="ECO:0000256" key="2">
    <source>
        <dbReference type="ARBA" id="ARBA00022475"/>
    </source>
</evidence>
<feature type="transmembrane region" description="Helical" evidence="6">
    <location>
        <begin position="311"/>
        <end position="335"/>
    </location>
</feature>
<keyword evidence="3 6" id="KW-0812">Transmembrane</keyword>
<dbReference type="CDD" id="cd06173">
    <property type="entry name" value="MFS_MefA_like"/>
    <property type="match status" value="1"/>
</dbReference>
<feature type="transmembrane region" description="Helical" evidence="6">
    <location>
        <begin position="76"/>
        <end position="98"/>
    </location>
</feature>
<gene>
    <name evidence="7" type="ORF">SAMEA3545359_02373</name>
</gene>
<dbReference type="EMBL" id="FMHG01000002">
    <property type="protein sequence ID" value="SCJ86606.1"/>
    <property type="molecule type" value="Genomic_DNA"/>
</dbReference>
<keyword evidence="2" id="KW-1003">Cell membrane</keyword>